<sequence length="694" mass="76216">MESYEATRAVFSRVQSVDPENASKIMGYILLHHGEKDMIRFAYGPETLIVSIVNRAKTDLGLLSNTSSAPVVSPISNPIAISRPNPLSLSLPSPRLTHNGFNPSSPSSPSIWSNHHSLSPNASHTLSYAAVVNGTCNTTNGCFSSSSIGSRQVGLTGSNNNNRENFVDDCHLHEQNLSFLNDPVVIPSKNGDFFEQNMDLAMSPGSRSDSVLYPCWENSNGSGNHPHFHRRSSSFNEAYFGTDDSTSGFGYKPCLYFARGFCKNGSTCKFLHGGGFSDSVDNSAPIVGSPCKYDAFDQCPEELLRSKIAQQQRLAAHLMANGMNLPYNKLNFLQSEAQRSAATALMMGEEFHKLNRVRMARNEFLRGDSNPGSRQIYLTFPADSTFREEDVSEYFSRFGPVQDVRIPYQQKRMFGFVTFVYPETVNMILAKGNPHFVCDSRVLVKPYKEKGKLPDKKQQHQQLERGEFSCSSPSGLDSREPFELPLGGRMFYSPEEMLLKRKLQEQTGFQQALELQSRRLMNLQLLDLKNHQHNSSVGSAIPSPNLLQVSSNDNAPPLSNGRSQDASEENKGTPTEASDLQPAEGMDGDPCDNNGNAQNKEEDRNNDECELLESLEHILPDSLFASPTKLGSVKSSAFSSTPVELDNGLAKPGSCSTANSDSSMPASSPLSMAPYKSCFFEIPRLSSGHGALGM</sequence>
<dbReference type="SMART" id="SM00356">
    <property type="entry name" value="ZnF_C3H1"/>
    <property type="match status" value="1"/>
</dbReference>
<feature type="compositionally biased region" description="Polar residues" evidence="8">
    <location>
        <begin position="545"/>
        <end position="554"/>
    </location>
</feature>
<dbReference type="Pfam" id="PF00642">
    <property type="entry name" value="zf-CCCH"/>
    <property type="match status" value="1"/>
</dbReference>
<evidence type="ECO:0000256" key="6">
    <source>
        <dbReference type="PROSITE-ProRule" id="PRU00176"/>
    </source>
</evidence>
<dbReference type="Gene3D" id="3.30.70.330">
    <property type="match status" value="1"/>
</dbReference>
<feature type="domain" description="RRM" evidence="9">
    <location>
        <begin position="374"/>
        <end position="450"/>
    </location>
</feature>
<feature type="zinc finger region" description="C3H1-type" evidence="7">
    <location>
        <begin position="248"/>
        <end position="275"/>
    </location>
</feature>
<feature type="compositionally biased region" description="Basic and acidic residues" evidence="8">
    <location>
        <begin position="450"/>
        <end position="467"/>
    </location>
</feature>
<dbReference type="InterPro" id="IPR012677">
    <property type="entry name" value="Nucleotide-bd_a/b_plait_sf"/>
</dbReference>
<evidence type="ECO:0000259" key="10">
    <source>
        <dbReference type="PROSITE" id="PS50103"/>
    </source>
</evidence>
<feature type="domain" description="C3H1-type" evidence="10">
    <location>
        <begin position="248"/>
        <end position="275"/>
    </location>
</feature>
<dbReference type="PROSITE" id="PS50103">
    <property type="entry name" value="ZF_C3H1"/>
    <property type="match status" value="1"/>
</dbReference>
<dbReference type="Proteomes" id="UP001153076">
    <property type="component" value="Unassembled WGS sequence"/>
</dbReference>
<evidence type="ECO:0000256" key="2">
    <source>
        <dbReference type="ARBA" id="ARBA00022771"/>
    </source>
</evidence>
<proteinExistence type="predicted"/>
<dbReference type="SUPFAM" id="SSF54928">
    <property type="entry name" value="RNA-binding domain, RBD"/>
    <property type="match status" value="1"/>
</dbReference>
<evidence type="ECO:0000259" key="9">
    <source>
        <dbReference type="PROSITE" id="PS50102"/>
    </source>
</evidence>
<dbReference type="Pfam" id="PF00076">
    <property type="entry name" value="RRM_1"/>
    <property type="match status" value="1"/>
</dbReference>
<gene>
    <name evidence="11" type="ORF">Cgig2_016195</name>
</gene>
<dbReference type="Pfam" id="PF23182">
    <property type="entry name" value="PABC_AtC3H46"/>
    <property type="match status" value="1"/>
</dbReference>
<dbReference type="PROSITE" id="PS50102">
    <property type="entry name" value="RRM"/>
    <property type="match status" value="1"/>
</dbReference>
<dbReference type="InterPro" id="IPR056276">
    <property type="entry name" value="AtC3H46-like_PABC-like"/>
</dbReference>
<evidence type="ECO:0000313" key="11">
    <source>
        <dbReference type="EMBL" id="KAJ8446885.1"/>
    </source>
</evidence>
<reference evidence="11" key="1">
    <citation type="submission" date="2022-04" db="EMBL/GenBank/DDBJ databases">
        <title>Carnegiea gigantea Genome sequencing and assembly v2.</title>
        <authorList>
            <person name="Copetti D."/>
            <person name="Sanderson M.J."/>
            <person name="Burquez A."/>
            <person name="Wojciechowski M.F."/>
        </authorList>
    </citation>
    <scope>NUCLEOTIDE SEQUENCE</scope>
    <source>
        <strain evidence="11">SGP5-SGP5p</strain>
        <tissue evidence="11">Aerial part</tissue>
    </source>
</reference>
<keyword evidence="2 7" id="KW-0863">Zinc-finger</keyword>
<keyword evidence="1 7" id="KW-0479">Metal-binding</keyword>
<evidence type="ECO:0000313" key="12">
    <source>
        <dbReference type="Proteomes" id="UP001153076"/>
    </source>
</evidence>
<feature type="compositionally biased region" description="Low complexity" evidence="8">
    <location>
        <begin position="656"/>
        <end position="667"/>
    </location>
</feature>
<evidence type="ECO:0000256" key="4">
    <source>
        <dbReference type="ARBA" id="ARBA00022884"/>
    </source>
</evidence>
<keyword evidence="4 6" id="KW-0694">RNA-binding</keyword>
<dbReference type="SMART" id="SM00360">
    <property type="entry name" value="RRM"/>
    <property type="match status" value="1"/>
</dbReference>
<evidence type="ECO:0000256" key="8">
    <source>
        <dbReference type="SAM" id="MobiDB-lite"/>
    </source>
</evidence>
<accession>A0A9Q1KNH5</accession>
<feature type="region of interest" description="Disordered" evidence="8">
    <location>
        <begin position="450"/>
        <end position="477"/>
    </location>
</feature>
<feature type="region of interest" description="Disordered" evidence="8">
    <location>
        <begin position="535"/>
        <end position="607"/>
    </location>
</feature>
<dbReference type="CDD" id="cd12458">
    <property type="entry name" value="RRM_AtC3H46_like"/>
    <property type="match status" value="1"/>
</dbReference>
<dbReference type="InterPro" id="IPR000571">
    <property type="entry name" value="Znf_CCCH"/>
</dbReference>
<dbReference type="GO" id="GO:0003723">
    <property type="term" value="F:RNA binding"/>
    <property type="evidence" value="ECO:0007669"/>
    <property type="project" value="UniProtKB-UniRule"/>
</dbReference>
<keyword evidence="5" id="KW-0238">DNA-binding</keyword>
<dbReference type="Gene3D" id="4.10.1000.10">
    <property type="entry name" value="Zinc finger, CCCH-type"/>
    <property type="match status" value="1"/>
</dbReference>
<organism evidence="11 12">
    <name type="scientific">Carnegiea gigantea</name>
    <dbReference type="NCBI Taxonomy" id="171969"/>
    <lineage>
        <taxon>Eukaryota</taxon>
        <taxon>Viridiplantae</taxon>
        <taxon>Streptophyta</taxon>
        <taxon>Embryophyta</taxon>
        <taxon>Tracheophyta</taxon>
        <taxon>Spermatophyta</taxon>
        <taxon>Magnoliopsida</taxon>
        <taxon>eudicotyledons</taxon>
        <taxon>Gunneridae</taxon>
        <taxon>Pentapetalae</taxon>
        <taxon>Caryophyllales</taxon>
        <taxon>Cactineae</taxon>
        <taxon>Cactaceae</taxon>
        <taxon>Cactoideae</taxon>
        <taxon>Echinocereeae</taxon>
        <taxon>Carnegiea</taxon>
    </lineage>
</organism>
<dbReference type="PANTHER" id="PTHR24009:SF11">
    <property type="entry name" value="ZINC FINGER CCCH DOMAIN-CONTAINING PROTEIN 53-LIKE"/>
    <property type="match status" value="1"/>
</dbReference>
<dbReference type="EMBL" id="JAKOGI010000048">
    <property type="protein sequence ID" value="KAJ8446885.1"/>
    <property type="molecule type" value="Genomic_DNA"/>
</dbReference>
<name>A0A9Q1KNH5_9CARY</name>
<dbReference type="SUPFAM" id="SSF90229">
    <property type="entry name" value="CCCH zinc finger"/>
    <property type="match status" value="1"/>
</dbReference>
<keyword evidence="3 7" id="KW-0862">Zinc</keyword>
<dbReference type="OrthoDB" id="1897736at2759"/>
<dbReference type="FunFam" id="3.30.70.330:FF:000678">
    <property type="entry name" value="zinc finger CCCH domain-containing protein 53-like isoform X2"/>
    <property type="match status" value="1"/>
</dbReference>
<dbReference type="InterPro" id="IPR000504">
    <property type="entry name" value="RRM_dom"/>
</dbReference>
<evidence type="ECO:0000256" key="3">
    <source>
        <dbReference type="ARBA" id="ARBA00022833"/>
    </source>
</evidence>
<dbReference type="AlphaFoldDB" id="A0A9Q1KNH5"/>
<dbReference type="InterPro" id="IPR035979">
    <property type="entry name" value="RBD_domain_sf"/>
</dbReference>
<dbReference type="GO" id="GO:0008270">
    <property type="term" value="F:zinc ion binding"/>
    <property type="evidence" value="ECO:0007669"/>
    <property type="project" value="UniProtKB-KW"/>
</dbReference>
<evidence type="ECO:0000256" key="1">
    <source>
        <dbReference type="ARBA" id="ARBA00022723"/>
    </source>
</evidence>
<dbReference type="PANTHER" id="PTHR24009">
    <property type="entry name" value="RNA-BINDING (RRM/RBD/RNP MOTIFS)"/>
    <property type="match status" value="1"/>
</dbReference>
<feature type="region of interest" description="Disordered" evidence="8">
    <location>
        <begin position="647"/>
        <end position="667"/>
    </location>
</feature>
<comment type="caution">
    <text evidence="11">The sequence shown here is derived from an EMBL/GenBank/DDBJ whole genome shotgun (WGS) entry which is preliminary data.</text>
</comment>
<dbReference type="InterPro" id="IPR036855">
    <property type="entry name" value="Znf_CCCH_sf"/>
</dbReference>
<evidence type="ECO:0000256" key="7">
    <source>
        <dbReference type="PROSITE-ProRule" id="PRU00723"/>
    </source>
</evidence>
<dbReference type="InterPro" id="IPR034365">
    <property type="entry name" value="AtC3H46-like_RRM"/>
</dbReference>
<dbReference type="GO" id="GO:0003677">
    <property type="term" value="F:DNA binding"/>
    <property type="evidence" value="ECO:0007669"/>
    <property type="project" value="UniProtKB-KW"/>
</dbReference>
<keyword evidence="12" id="KW-1185">Reference proteome</keyword>
<evidence type="ECO:0000256" key="5">
    <source>
        <dbReference type="ARBA" id="ARBA00023125"/>
    </source>
</evidence>
<protein>
    <submittedName>
        <fullName evidence="11">Uncharacterized protein</fullName>
    </submittedName>
</protein>